<protein>
    <recommendedName>
        <fullName evidence="3">Glycine-rich protein</fullName>
    </recommendedName>
</protein>
<name>A0ABD1G9H4_SALDI</name>
<evidence type="ECO:0008006" key="3">
    <source>
        <dbReference type="Google" id="ProtNLM"/>
    </source>
</evidence>
<comment type="caution">
    <text evidence="1">The sequence shown here is derived from an EMBL/GenBank/DDBJ whole genome shotgun (WGS) entry which is preliminary data.</text>
</comment>
<dbReference type="AlphaFoldDB" id="A0ABD1G9H4"/>
<evidence type="ECO:0000313" key="1">
    <source>
        <dbReference type="EMBL" id="KAL1540780.1"/>
    </source>
</evidence>
<proteinExistence type="predicted"/>
<evidence type="ECO:0000313" key="2">
    <source>
        <dbReference type="Proteomes" id="UP001567538"/>
    </source>
</evidence>
<sequence length="290" mass="33474">MEETYSEGGVGPSHSKPEEELLSKMAQIMADLKNDVNGIRSDVRESEIRIQTIHNTLFEEVHTLKKSQSSRPPTPRKYHIPNVILKEYNGEEGYDGGYARNRGGNWEDECLGMGNGVHGRFGNGNGRNGDWRYGDYKSYERYSRGMHGGGEYESRYHGGELDRRSRRERVTRIQEESHLRRNEEYERLKGYEKPIERDALCRVRRGSSSRHGDCDNTQSCIIPWKTDTSNPIASPKSSFDSLMEQFQRVISSRNGKYHDSKCKGFGYEAKEECKSKGYDPLRKEREREKA</sequence>
<keyword evidence="2" id="KW-1185">Reference proteome</keyword>
<organism evidence="1 2">
    <name type="scientific">Salvia divinorum</name>
    <name type="common">Maria pastora</name>
    <name type="synonym">Diviner's sage</name>
    <dbReference type="NCBI Taxonomy" id="28513"/>
    <lineage>
        <taxon>Eukaryota</taxon>
        <taxon>Viridiplantae</taxon>
        <taxon>Streptophyta</taxon>
        <taxon>Embryophyta</taxon>
        <taxon>Tracheophyta</taxon>
        <taxon>Spermatophyta</taxon>
        <taxon>Magnoliopsida</taxon>
        <taxon>eudicotyledons</taxon>
        <taxon>Gunneridae</taxon>
        <taxon>Pentapetalae</taxon>
        <taxon>asterids</taxon>
        <taxon>lamiids</taxon>
        <taxon>Lamiales</taxon>
        <taxon>Lamiaceae</taxon>
        <taxon>Nepetoideae</taxon>
        <taxon>Mentheae</taxon>
        <taxon>Salviinae</taxon>
        <taxon>Salvia</taxon>
        <taxon>Salvia subgen. Calosphace</taxon>
    </lineage>
</organism>
<dbReference type="Proteomes" id="UP001567538">
    <property type="component" value="Unassembled WGS sequence"/>
</dbReference>
<gene>
    <name evidence="1" type="ORF">AAHA92_25083</name>
</gene>
<reference evidence="1 2" key="1">
    <citation type="submission" date="2024-06" db="EMBL/GenBank/DDBJ databases">
        <title>A chromosome level genome sequence of Diviner's sage (Salvia divinorum).</title>
        <authorList>
            <person name="Ford S.A."/>
            <person name="Ro D.-K."/>
            <person name="Ness R.W."/>
            <person name="Phillips M.A."/>
        </authorList>
    </citation>
    <scope>NUCLEOTIDE SEQUENCE [LARGE SCALE GENOMIC DNA]</scope>
    <source>
        <strain evidence="1">SAF-2024a</strain>
        <tissue evidence="1">Leaf</tissue>
    </source>
</reference>
<accession>A0ABD1G9H4</accession>
<dbReference type="EMBL" id="JBEAFC010000009">
    <property type="protein sequence ID" value="KAL1540780.1"/>
    <property type="molecule type" value="Genomic_DNA"/>
</dbReference>